<evidence type="ECO:0000256" key="7">
    <source>
        <dbReference type="ARBA" id="ARBA00023128"/>
    </source>
</evidence>
<evidence type="ECO:0000256" key="1">
    <source>
        <dbReference type="ARBA" id="ARBA00005882"/>
    </source>
</evidence>
<dbReference type="GO" id="GO:0005743">
    <property type="term" value="C:mitochondrial inner membrane"/>
    <property type="evidence" value="ECO:0007669"/>
    <property type="project" value="UniProtKB-SubCell"/>
</dbReference>
<comment type="function">
    <text evidence="9">Accessory subunit of the mitochondrial membrane respiratory chain NADH dehydrogenase (Complex I), that is believed not to be involved in catalysis. Complex I functions in the transfer of electrons from NADH to the respiratory chain. The immediate electron acceptor for the enzyme is believed to be ubiquinone.</text>
</comment>
<reference evidence="11" key="1">
    <citation type="journal article" date="2016" name="Nat. Commun.">
        <title>The Gonium pectorale genome demonstrates co-option of cell cycle regulation during the evolution of multicellularity.</title>
        <authorList>
            <person name="Hanschen E.R."/>
            <person name="Marriage T.N."/>
            <person name="Ferris P.J."/>
            <person name="Hamaji T."/>
            <person name="Toyoda A."/>
            <person name="Fujiyama A."/>
            <person name="Neme R."/>
            <person name="Noguchi H."/>
            <person name="Minakuchi Y."/>
            <person name="Suzuki M."/>
            <person name="Kawai-Toyooka H."/>
            <person name="Smith D.R."/>
            <person name="Sparks H."/>
            <person name="Anderson J."/>
            <person name="Bakaric R."/>
            <person name="Luria V."/>
            <person name="Karger A."/>
            <person name="Kirschner M.W."/>
            <person name="Durand P.M."/>
            <person name="Michod R.E."/>
            <person name="Nozaki H."/>
            <person name="Olson B.J."/>
        </authorList>
    </citation>
    <scope>NUCLEOTIDE SEQUENCE [LARGE SCALE GENOMIC DNA]</scope>
    <source>
        <strain evidence="11">NIES-2863</strain>
    </source>
</reference>
<comment type="subcellular location">
    <subcellularLocation>
        <location evidence="9">Mitochondrion inner membrane</location>
        <topology evidence="9">Peripheral membrane protein</topology>
        <orientation evidence="9">Matrix side</orientation>
    </subcellularLocation>
</comment>
<keyword evidence="5 9" id="KW-0809">Transit peptide</keyword>
<dbReference type="Proteomes" id="UP000075714">
    <property type="component" value="Unassembled WGS sequence"/>
</dbReference>
<evidence type="ECO:0000313" key="11">
    <source>
        <dbReference type="Proteomes" id="UP000075714"/>
    </source>
</evidence>
<proteinExistence type="inferred from homology"/>
<keyword evidence="3 9" id="KW-0679">Respiratory chain</keyword>
<evidence type="ECO:0000256" key="2">
    <source>
        <dbReference type="ARBA" id="ARBA00022448"/>
    </source>
</evidence>
<dbReference type="Gene3D" id="3.30.160.190">
    <property type="entry name" value="atu1810 like domain"/>
    <property type="match status" value="1"/>
</dbReference>
<keyword evidence="4 9" id="KW-0999">Mitochondrion inner membrane</keyword>
<dbReference type="Pfam" id="PF04800">
    <property type="entry name" value="NDUS4"/>
    <property type="match status" value="1"/>
</dbReference>
<evidence type="ECO:0000256" key="5">
    <source>
        <dbReference type="ARBA" id="ARBA00022946"/>
    </source>
</evidence>
<comment type="caution">
    <text evidence="10">The sequence shown here is derived from an EMBL/GenBank/DDBJ whole genome shotgun (WGS) entry which is preliminary data.</text>
</comment>
<evidence type="ECO:0000256" key="4">
    <source>
        <dbReference type="ARBA" id="ARBA00022792"/>
    </source>
</evidence>
<protein>
    <recommendedName>
        <fullName evidence="9">NADH dehydrogenase [ubiquinone] iron-sulfur protein 4, mitochondrial</fullName>
    </recommendedName>
</protein>
<name>A0A150G4M4_GONPE</name>
<evidence type="ECO:0000256" key="6">
    <source>
        <dbReference type="ARBA" id="ARBA00022982"/>
    </source>
</evidence>
<dbReference type="GO" id="GO:0022900">
    <property type="term" value="P:electron transport chain"/>
    <property type="evidence" value="ECO:0007669"/>
    <property type="project" value="InterPro"/>
</dbReference>
<dbReference type="STRING" id="33097.A0A150G4M4"/>
<dbReference type="AlphaFoldDB" id="A0A150G4M4"/>
<dbReference type="OrthoDB" id="3089at2759"/>
<dbReference type="InterPro" id="IPR038532">
    <property type="entry name" value="NDUFS4-like_sf"/>
</dbReference>
<dbReference type="EMBL" id="LSYV01000064">
    <property type="protein sequence ID" value="KXZ44733.1"/>
    <property type="molecule type" value="Genomic_DNA"/>
</dbReference>
<dbReference type="InterPro" id="IPR006885">
    <property type="entry name" value="NADH_UbQ_FeS_4_mit-like"/>
</dbReference>
<evidence type="ECO:0000313" key="10">
    <source>
        <dbReference type="EMBL" id="KXZ44733.1"/>
    </source>
</evidence>
<comment type="similarity">
    <text evidence="1 9">Belongs to the complex I NDUFS4 subunit family.</text>
</comment>
<keyword evidence="8 9" id="KW-0472">Membrane</keyword>
<sequence>MQRYVLSSLLPRLPFGAAGFATVATDYGVALKKSAELVTPSESTIQPKEGGYTTGVPMSTFTRQARIYCPARTASQSGLARTVDNASTTPVWKIEFETLSKWENPLMGWTSTADPLENVGRTALAFHTKEEAQRFCEKHGWGYTVDEPNIRRITRQKRYSQYGDNFSVKRNGVPDLSTLRSNRPAN</sequence>
<dbReference type="PANTHER" id="PTHR12219:SF8">
    <property type="entry name" value="NADH DEHYDROGENASE [UBIQUINONE] IRON-SULFUR PROTEIN 4, MITOCHONDRIAL"/>
    <property type="match status" value="1"/>
</dbReference>
<gene>
    <name evidence="10" type="ORF">GPECTOR_63g58</name>
</gene>
<keyword evidence="2 9" id="KW-0813">Transport</keyword>
<accession>A0A150G4M4</accession>
<evidence type="ECO:0000256" key="9">
    <source>
        <dbReference type="RuleBase" id="RU367010"/>
    </source>
</evidence>
<dbReference type="PANTHER" id="PTHR12219">
    <property type="entry name" value="NADH-UBIQUINONE OXIDOREDUCTASE"/>
    <property type="match status" value="1"/>
</dbReference>
<organism evidence="10 11">
    <name type="scientific">Gonium pectorale</name>
    <name type="common">Green alga</name>
    <dbReference type="NCBI Taxonomy" id="33097"/>
    <lineage>
        <taxon>Eukaryota</taxon>
        <taxon>Viridiplantae</taxon>
        <taxon>Chlorophyta</taxon>
        <taxon>core chlorophytes</taxon>
        <taxon>Chlorophyceae</taxon>
        <taxon>CS clade</taxon>
        <taxon>Chlamydomonadales</taxon>
        <taxon>Volvocaceae</taxon>
        <taxon>Gonium</taxon>
    </lineage>
</organism>
<keyword evidence="6 9" id="KW-0249">Electron transport</keyword>
<evidence type="ECO:0000256" key="3">
    <source>
        <dbReference type="ARBA" id="ARBA00022660"/>
    </source>
</evidence>
<keyword evidence="7 9" id="KW-0496">Mitochondrion</keyword>
<evidence type="ECO:0000256" key="8">
    <source>
        <dbReference type="ARBA" id="ARBA00023136"/>
    </source>
</evidence>
<keyword evidence="11" id="KW-1185">Reference proteome</keyword>